<dbReference type="GO" id="GO:0046983">
    <property type="term" value="F:protein dimerization activity"/>
    <property type="evidence" value="ECO:0007669"/>
    <property type="project" value="InterPro"/>
</dbReference>
<dbReference type="AlphaFoldDB" id="A0A9D4U809"/>
<keyword evidence="2" id="KW-0805">Transcription regulation</keyword>
<accession>A0A9D4U809</accession>
<dbReference type="SUPFAM" id="SSF47459">
    <property type="entry name" value="HLH, helix-loop-helix DNA-binding domain"/>
    <property type="match status" value="1"/>
</dbReference>
<dbReference type="Gene3D" id="4.10.280.10">
    <property type="entry name" value="Helix-loop-helix DNA-binding domain"/>
    <property type="match status" value="1"/>
</dbReference>
<organism evidence="7 8">
    <name type="scientific">Adiantum capillus-veneris</name>
    <name type="common">Maidenhair fern</name>
    <dbReference type="NCBI Taxonomy" id="13818"/>
    <lineage>
        <taxon>Eukaryota</taxon>
        <taxon>Viridiplantae</taxon>
        <taxon>Streptophyta</taxon>
        <taxon>Embryophyta</taxon>
        <taxon>Tracheophyta</taxon>
        <taxon>Polypodiopsida</taxon>
        <taxon>Polypodiidae</taxon>
        <taxon>Polypodiales</taxon>
        <taxon>Pteridineae</taxon>
        <taxon>Pteridaceae</taxon>
        <taxon>Vittarioideae</taxon>
        <taxon>Adiantum</taxon>
    </lineage>
</organism>
<name>A0A9D4U809_ADICA</name>
<evidence type="ECO:0000259" key="6">
    <source>
        <dbReference type="PROSITE" id="PS50888"/>
    </source>
</evidence>
<dbReference type="InterPro" id="IPR044273">
    <property type="entry name" value="PIF3-like"/>
</dbReference>
<evidence type="ECO:0000313" key="8">
    <source>
        <dbReference type="Proteomes" id="UP000886520"/>
    </source>
</evidence>
<dbReference type="InterPro" id="IPR011598">
    <property type="entry name" value="bHLH_dom"/>
</dbReference>
<dbReference type="PANTHER" id="PTHR46807">
    <property type="entry name" value="TRANSCRIPTION FACTOR PIF3"/>
    <property type="match status" value="1"/>
</dbReference>
<keyword evidence="4" id="KW-0539">Nucleus</keyword>
<reference evidence="7" key="1">
    <citation type="submission" date="2021-01" db="EMBL/GenBank/DDBJ databases">
        <title>Adiantum capillus-veneris genome.</title>
        <authorList>
            <person name="Fang Y."/>
            <person name="Liao Q."/>
        </authorList>
    </citation>
    <scope>NUCLEOTIDE SEQUENCE</scope>
    <source>
        <strain evidence="7">H3</strain>
        <tissue evidence="7">Leaf</tissue>
    </source>
</reference>
<feature type="domain" description="BHLH" evidence="6">
    <location>
        <begin position="309"/>
        <end position="358"/>
    </location>
</feature>
<dbReference type="InterPro" id="IPR047265">
    <property type="entry name" value="PIF1-like_bHLH"/>
</dbReference>
<evidence type="ECO:0000256" key="2">
    <source>
        <dbReference type="ARBA" id="ARBA00023015"/>
    </source>
</evidence>
<dbReference type="Proteomes" id="UP000886520">
    <property type="component" value="Chromosome 21"/>
</dbReference>
<dbReference type="SMART" id="SM00353">
    <property type="entry name" value="HLH"/>
    <property type="match status" value="1"/>
</dbReference>
<dbReference type="EMBL" id="JABFUD020000021">
    <property type="protein sequence ID" value="KAI5063201.1"/>
    <property type="molecule type" value="Genomic_DNA"/>
</dbReference>
<dbReference type="CDD" id="cd11445">
    <property type="entry name" value="bHLH_AtPIF_like"/>
    <property type="match status" value="1"/>
</dbReference>
<dbReference type="OrthoDB" id="690068at2759"/>
<keyword evidence="3" id="KW-0804">Transcription</keyword>
<evidence type="ECO:0000256" key="3">
    <source>
        <dbReference type="ARBA" id="ARBA00023163"/>
    </source>
</evidence>
<evidence type="ECO:0000256" key="5">
    <source>
        <dbReference type="SAM" id="MobiDB-lite"/>
    </source>
</evidence>
<keyword evidence="8" id="KW-1185">Reference proteome</keyword>
<evidence type="ECO:0000256" key="4">
    <source>
        <dbReference type="ARBA" id="ARBA00023242"/>
    </source>
</evidence>
<dbReference type="GO" id="GO:0005634">
    <property type="term" value="C:nucleus"/>
    <property type="evidence" value="ECO:0007669"/>
    <property type="project" value="UniProtKB-SubCell"/>
</dbReference>
<dbReference type="PANTHER" id="PTHR46807:SF1">
    <property type="entry name" value="TRANSCRIPTION FACTOR PIF3"/>
    <property type="match status" value="1"/>
</dbReference>
<feature type="compositionally biased region" description="Acidic residues" evidence="5">
    <location>
        <begin position="279"/>
        <end position="288"/>
    </location>
</feature>
<proteinExistence type="predicted"/>
<feature type="compositionally biased region" description="Basic and acidic residues" evidence="5">
    <location>
        <begin position="309"/>
        <end position="322"/>
    </location>
</feature>
<dbReference type="InterPro" id="IPR036638">
    <property type="entry name" value="HLH_DNA-bd_sf"/>
</dbReference>
<dbReference type="PROSITE" id="PS50888">
    <property type="entry name" value="BHLH"/>
    <property type="match status" value="1"/>
</dbReference>
<comment type="caution">
    <text evidence="7">The sequence shown here is derived from an EMBL/GenBank/DDBJ whole genome shotgun (WGS) entry which is preliminary data.</text>
</comment>
<comment type="subcellular location">
    <subcellularLocation>
        <location evidence="1">Nucleus</location>
    </subcellularLocation>
</comment>
<protein>
    <recommendedName>
        <fullName evidence="6">BHLH domain-containing protein</fullName>
    </recommendedName>
</protein>
<evidence type="ECO:0000256" key="1">
    <source>
        <dbReference type="ARBA" id="ARBA00004123"/>
    </source>
</evidence>
<sequence>MQPSNQQGVSDRFGWRLEELCWENRQLLAATSIQNTHREKATAGSAASSYTLSVQMRENDHALKVADVEDERLAEATAFTPGVDLTDWLDNLDPGGPIAMQRNTLPPSLISSQSDRPFTDIKGGDPSPHQMASVRGELEDLARLCGPSLQNGHLNLDARVERSAIPPLPFTITQDDLSKVSDAMLNRIASRCMGSSSLQSLENAHLNHSVGDAMASNAPLMNPNLPGSSNTNSHSSIEISPSSDLESVLLDSGGSGFTPNQGGKIGEVLGGKKARAIDDLDSDSEGSFDDVVAPRKPRQEQGPSSKRMRAAETHNESERKRRGRINEKLKALQELIPNANKTDKASVLTEAIDYLKKLRLQLQVMCCRNGFLISPLLVSQGMQHPQMPHAGASLNVERDAGVALGGSVRLPLTSNTAAQERSLPMELPAFNGAPFVPPTTLVPSSRAEVVFEPTADLSRPVSFPHPFQV</sequence>
<dbReference type="Pfam" id="PF00010">
    <property type="entry name" value="HLH"/>
    <property type="match status" value="1"/>
</dbReference>
<gene>
    <name evidence="7" type="ORF">GOP47_0021748</name>
</gene>
<evidence type="ECO:0000313" key="7">
    <source>
        <dbReference type="EMBL" id="KAI5063201.1"/>
    </source>
</evidence>
<feature type="compositionally biased region" description="Low complexity" evidence="5">
    <location>
        <begin position="233"/>
        <end position="247"/>
    </location>
</feature>
<dbReference type="GO" id="GO:0003700">
    <property type="term" value="F:DNA-binding transcription factor activity"/>
    <property type="evidence" value="ECO:0007669"/>
    <property type="project" value="InterPro"/>
</dbReference>
<feature type="region of interest" description="Disordered" evidence="5">
    <location>
        <begin position="215"/>
        <end position="322"/>
    </location>
</feature>